<dbReference type="Gene3D" id="1.10.10.250">
    <property type="entry name" value="Ribosomal protein L11, C-terminal domain"/>
    <property type="match status" value="1"/>
</dbReference>
<evidence type="ECO:0000313" key="6">
    <source>
        <dbReference type="EMBL" id="PWZ11944.1"/>
    </source>
</evidence>
<dbReference type="SMART" id="SM00649">
    <property type="entry name" value="RL11"/>
    <property type="match status" value="1"/>
</dbReference>
<dbReference type="FunFam" id="1.10.10.250:FF:000002">
    <property type="entry name" value="60S ribosomal protein L12"/>
    <property type="match status" value="1"/>
</dbReference>
<comment type="caution">
    <text evidence="6">The sequence shown here is derived from an EMBL/GenBank/DDBJ whole genome shotgun (WGS) entry which is preliminary data.</text>
</comment>
<dbReference type="CDD" id="cd00349">
    <property type="entry name" value="Ribosomal_L11"/>
    <property type="match status" value="1"/>
</dbReference>
<dbReference type="AlphaFoldDB" id="A0A8J8XH34"/>
<name>A0A8J8XH34_MAIZE</name>
<evidence type="ECO:0000256" key="3">
    <source>
        <dbReference type="ARBA" id="ARBA00023274"/>
    </source>
</evidence>
<dbReference type="GO" id="GO:0005840">
    <property type="term" value="C:ribosome"/>
    <property type="evidence" value="ECO:0007669"/>
    <property type="project" value="UniProtKB-KW"/>
</dbReference>
<dbReference type="InterPro" id="IPR020785">
    <property type="entry name" value="Ribosomal_uL11_CS"/>
</dbReference>
<feature type="region of interest" description="Disordered" evidence="4">
    <location>
        <begin position="171"/>
        <end position="224"/>
    </location>
</feature>
<dbReference type="FunFam" id="3.30.1550.10:FF:000016">
    <property type="entry name" value="60S ribosomal protein L12"/>
    <property type="match status" value="1"/>
</dbReference>
<protein>
    <submittedName>
        <fullName evidence="6">60S ribosomal protein L12</fullName>
    </submittedName>
</protein>
<dbReference type="PANTHER" id="PTHR11661">
    <property type="entry name" value="60S RIBOSOMAL PROTEIN L12"/>
    <property type="match status" value="1"/>
</dbReference>
<sequence length="224" mass="25189">MPPKLEASQVVEVFVRVTGGEETAKDWKGLRVTVKLTVQNRQAKVSVIPSAAALVIKALKEPERDRKKVKNIKHSGNISLDDVIEIAKTMRHRSMAKELAGTVKEILGTCVSVGCTVDGKDPKDLQQEIDDGEAKGRLHRWDFETEEEWAKYNDQKEAMLKAAFQFGVKMQDGRKTRKQNKDQKLTNDLHKINKILARKKGEKDGVEDGGHYDDDLPSSKKQRG</sequence>
<dbReference type="InterPro" id="IPR036796">
    <property type="entry name" value="Ribosomal_uL11_N_sf"/>
</dbReference>
<evidence type="ECO:0000259" key="5">
    <source>
        <dbReference type="Pfam" id="PF07807"/>
    </source>
</evidence>
<dbReference type="SUPFAM" id="SSF46906">
    <property type="entry name" value="Ribosomal protein L11, C-terminal domain"/>
    <property type="match status" value="1"/>
</dbReference>
<dbReference type="PANTHER" id="PTHR11661:SF40">
    <property type="entry name" value="60S RIBOSOMAL PROTEIN L12"/>
    <property type="match status" value="1"/>
</dbReference>
<dbReference type="InterPro" id="IPR036769">
    <property type="entry name" value="Ribosomal_uL11_C_sf"/>
</dbReference>
<organism evidence="6">
    <name type="scientific">Zea mays</name>
    <name type="common">Maize</name>
    <dbReference type="NCBI Taxonomy" id="4577"/>
    <lineage>
        <taxon>Eukaryota</taxon>
        <taxon>Viridiplantae</taxon>
        <taxon>Streptophyta</taxon>
        <taxon>Embryophyta</taxon>
        <taxon>Tracheophyta</taxon>
        <taxon>Spermatophyta</taxon>
        <taxon>Magnoliopsida</taxon>
        <taxon>Liliopsida</taxon>
        <taxon>Poales</taxon>
        <taxon>Poaceae</taxon>
        <taxon>PACMAD clade</taxon>
        <taxon>Panicoideae</taxon>
        <taxon>Andropogonodae</taxon>
        <taxon>Andropogoneae</taxon>
        <taxon>Tripsacinae</taxon>
        <taxon>Zea</taxon>
    </lineage>
</organism>
<feature type="compositionally biased region" description="Basic and acidic residues" evidence="4">
    <location>
        <begin position="199"/>
        <end position="218"/>
    </location>
</feature>
<dbReference type="GO" id="GO:0006412">
    <property type="term" value="P:translation"/>
    <property type="evidence" value="ECO:0007669"/>
    <property type="project" value="InterPro"/>
</dbReference>
<evidence type="ECO:0000256" key="4">
    <source>
        <dbReference type="SAM" id="MobiDB-lite"/>
    </source>
</evidence>
<comment type="similarity">
    <text evidence="1">Belongs to the universal ribosomal protein uL11 family.</text>
</comment>
<evidence type="ECO:0000256" key="1">
    <source>
        <dbReference type="ARBA" id="ARBA00010537"/>
    </source>
</evidence>
<evidence type="ECO:0000256" key="2">
    <source>
        <dbReference type="ARBA" id="ARBA00022980"/>
    </source>
</evidence>
<gene>
    <name evidence="6" type="primary">RPL12_2</name>
    <name evidence="6" type="ORF">Zm00014a_012336</name>
</gene>
<dbReference type="PROSITE" id="PS00359">
    <property type="entry name" value="RIBOSOMAL_L11"/>
    <property type="match status" value="1"/>
</dbReference>
<dbReference type="EMBL" id="NCVQ01000009">
    <property type="protein sequence ID" value="PWZ11944.1"/>
    <property type="molecule type" value="Genomic_DNA"/>
</dbReference>
<keyword evidence="2 6" id="KW-0689">Ribosomal protein</keyword>
<dbReference type="GO" id="GO:0003735">
    <property type="term" value="F:structural constituent of ribosome"/>
    <property type="evidence" value="ECO:0007669"/>
    <property type="project" value="InterPro"/>
</dbReference>
<keyword evidence="3" id="KW-0687">Ribonucleoprotein</keyword>
<feature type="domain" description="Protein RED C-terminal" evidence="5">
    <location>
        <begin position="113"/>
        <end position="207"/>
    </location>
</feature>
<reference evidence="6" key="1">
    <citation type="journal article" date="2018" name="Nat. Genet.">
        <title>Extensive intraspecific gene order and gene structural variations between Mo17 and other maize genomes.</title>
        <authorList>
            <person name="Sun S."/>
            <person name="Zhou Y."/>
            <person name="Chen J."/>
            <person name="Shi J."/>
            <person name="Zhao H."/>
            <person name="Zhao H."/>
            <person name="Song W."/>
            <person name="Zhang M."/>
            <person name="Cui Y."/>
            <person name="Dong X."/>
            <person name="Liu H."/>
            <person name="Ma X."/>
            <person name="Jiao Y."/>
            <person name="Wang B."/>
            <person name="Wei X."/>
            <person name="Stein J.C."/>
            <person name="Glaubitz J.C."/>
            <person name="Lu F."/>
            <person name="Yu G."/>
            <person name="Liang C."/>
            <person name="Fengler K."/>
            <person name="Li B."/>
            <person name="Rafalski A."/>
            <person name="Schnable P.S."/>
            <person name="Ware D.H."/>
            <person name="Buckler E.S."/>
            <person name="Lai J."/>
        </authorList>
    </citation>
    <scope>NUCLEOTIDE SEQUENCE [LARGE SCALE GENOMIC DNA]</scope>
    <source>
        <tissue evidence="6">Seedling</tissue>
    </source>
</reference>
<dbReference type="InterPro" id="IPR000911">
    <property type="entry name" value="Ribosomal_uL11"/>
</dbReference>
<feature type="compositionally biased region" description="Basic and acidic residues" evidence="4">
    <location>
        <begin position="171"/>
        <end position="191"/>
    </location>
</feature>
<dbReference type="Gene3D" id="3.30.1550.10">
    <property type="entry name" value="Ribosomal protein L11/L12, N-terminal domain"/>
    <property type="match status" value="1"/>
</dbReference>
<dbReference type="HOGENOM" id="CLU_1236641_0_0_1"/>
<dbReference type="SUPFAM" id="SSF54747">
    <property type="entry name" value="Ribosomal L11/L12e N-terminal domain"/>
    <property type="match status" value="1"/>
</dbReference>
<dbReference type="Pfam" id="PF07807">
    <property type="entry name" value="RED_C"/>
    <property type="match status" value="1"/>
</dbReference>
<dbReference type="GO" id="GO:1990904">
    <property type="term" value="C:ribonucleoprotein complex"/>
    <property type="evidence" value="ECO:0007669"/>
    <property type="project" value="UniProtKB-KW"/>
</dbReference>
<proteinExistence type="inferred from homology"/>
<dbReference type="InterPro" id="IPR012492">
    <property type="entry name" value="RED_C"/>
</dbReference>
<dbReference type="Proteomes" id="UP000251960">
    <property type="component" value="Chromosome 8"/>
</dbReference>
<accession>A0A8J8XH34</accession>